<dbReference type="AlphaFoldDB" id="A0A5S9ME55"/>
<name>A0A5S9ME55_BACIA</name>
<accession>A0A5S9ME55</accession>
<organism evidence="2 3">
    <name type="scientific">Bacillus safensis</name>
    <dbReference type="NCBI Taxonomy" id="561879"/>
    <lineage>
        <taxon>Bacteria</taxon>
        <taxon>Bacillati</taxon>
        <taxon>Bacillota</taxon>
        <taxon>Bacilli</taxon>
        <taxon>Bacillales</taxon>
        <taxon>Bacillaceae</taxon>
        <taxon>Bacillus</taxon>
    </lineage>
</organism>
<dbReference type="InterPro" id="IPR048422">
    <property type="entry name" value="NOA1/YqeH-like_C"/>
</dbReference>
<reference evidence="2 3" key="1">
    <citation type="submission" date="2019-12" db="EMBL/GenBank/DDBJ databases">
        <title>Full genome sequence of a Bacillus safensis strain isolated from commercially available natto in Indonesia.</title>
        <authorList>
            <person name="Yoshida M."/>
            <person name="Uomi M."/>
            <person name="Waturangi D."/>
            <person name="Ekaputri J.J."/>
            <person name="Setiamarga D.H.E."/>
        </authorList>
    </citation>
    <scope>NUCLEOTIDE SEQUENCE [LARGE SCALE GENOMIC DNA]</scope>
    <source>
        <strain evidence="2 3">IDN1</strain>
    </source>
</reference>
<sequence>MEDFPPLVPHTFTIDQPKMDIVFSGLGWVTANDAGKQVKVYAPKGVHVFMRRSLI</sequence>
<protein>
    <recommendedName>
        <fullName evidence="1">NOA1/YqeH-like C-terminal domain-containing protein</fullName>
    </recommendedName>
</protein>
<evidence type="ECO:0000259" key="1">
    <source>
        <dbReference type="Pfam" id="PF21516"/>
    </source>
</evidence>
<proteinExistence type="predicted"/>
<dbReference type="Proteomes" id="UP000464658">
    <property type="component" value="Chromosome"/>
</dbReference>
<dbReference type="Pfam" id="PF21516">
    <property type="entry name" value="YqeH-like_C"/>
    <property type="match status" value="1"/>
</dbReference>
<feature type="domain" description="NOA1/YqeH-like C-terminal" evidence="1">
    <location>
        <begin position="1"/>
        <end position="54"/>
    </location>
</feature>
<evidence type="ECO:0000313" key="2">
    <source>
        <dbReference type="EMBL" id="BBP90882.1"/>
    </source>
</evidence>
<dbReference type="EMBL" id="AP021906">
    <property type="protein sequence ID" value="BBP90882.1"/>
    <property type="molecule type" value="Genomic_DNA"/>
</dbReference>
<gene>
    <name evidence="2" type="ORF">BsIDN1_45000</name>
</gene>
<evidence type="ECO:0000313" key="3">
    <source>
        <dbReference type="Proteomes" id="UP000464658"/>
    </source>
</evidence>